<dbReference type="SUPFAM" id="SSF48452">
    <property type="entry name" value="TPR-like"/>
    <property type="match status" value="1"/>
</dbReference>
<dbReference type="OrthoDB" id="5920073at2759"/>
<feature type="domain" description="Telomerase activating protein Est1-like N-terminal" evidence="4">
    <location>
        <begin position="72"/>
        <end position="209"/>
    </location>
</feature>
<evidence type="ECO:0000313" key="6">
    <source>
        <dbReference type="EnsemblMetazoa" id="ISCW005326-PA"/>
    </source>
</evidence>
<dbReference type="InterPro" id="IPR011990">
    <property type="entry name" value="TPR-like_helical_dom_sf"/>
</dbReference>
<dbReference type="InterPro" id="IPR045153">
    <property type="entry name" value="Est1/Ebs1-like"/>
</dbReference>
<dbReference type="EMBL" id="ABJB010582861">
    <property type="status" value="NOT_ANNOTATED_CDS"/>
    <property type="molecule type" value="Genomic_DNA"/>
</dbReference>
<feature type="compositionally biased region" description="Basic residues" evidence="2">
    <location>
        <begin position="159"/>
        <end position="171"/>
    </location>
</feature>
<dbReference type="VEuPathDB" id="VectorBase:ISCW005326"/>
<evidence type="ECO:0000313" key="5">
    <source>
        <dbReference type="EMBL" id="EEC07143.1"/>
    </source>
</evidence>
<dbReference type="EMBL" id="DS734699">
    <property type="protein sequence ID" value="EEC07143.1"/>
    <property type="molecule type" value="Genomic_DNA"/>
</dbReference>
<dbReference type="InParanoid" id="B7PKM1"/>
<dbReference type="VEuPathDB" id="VectorBase:ISCI005326"/>
<evidence type="ECO:0000259" key="3">
    <source>
        <dbReference type="Pfam" id="PF10373"/>
    </source>
</evidence>
<accession>B7PKM1</accession>
<feature type="region of interest" description="Disordered" evidence="2">
    <location>
        <begin position="159"/>
        <end position="178"/>
    </location>
</feature>
<dbReference type="Proteomes" id="UP000001555">
    <property type="component" value="Unassembled WGS sequence"/>
</dbReference>
<dbReference type="PANTHER" id="PTHR15696:SF7">
    <property type="entry name" value="NONSENSE-MEDIATED MRNA DECAY FACTOR"/>
    <property type="match status" value="1"/>
</dbReference>
<dbReference type="GO" id="GO:0000184">
    <property type="term" value="P:nuclear-transcribed mRNA catabolic process, nonsense-mediated decay"/>
    <property type="evidence" value="ECO:0007669"/>
    <property type="project" value="UniProtKB-KW"/>
</dbReference>
<dbReference type="Gene3D" id="1.25.40.10">
    <property type="entry name" value="Tetratricopeptide repeat domain"/>
    <property type="match status" value="1"/>
</dbReference>
<gene>
    <name evidence="5" type="ORF">IscW_ISCW005326</name>
</gene>
<evidence type="ECO:0000256" key="2">
    <source>
        <dbReference type="SAM" id="MobiDB-lite"/>
    </source>
</evidence>
<dbReference type="HOGENOM" id="CLU_011872_1_0_1"/>
<dbReference type="Pfam" id="PF10374">
    <property type="entry name" value="EST1"/>
    <property type="match status" value="1"/>
</dbReference>
<organism>
    <name type="scientific">Ixodes scapularis</name>
    <name type="common">Black-legged tick</name>
    <name type="synonym">Deer tick</name>
    <dbReference type="NCBI Taxonomy" id="6945"/>
    <lineage>
        <taxon>Eukaryota</taxon>
        <taxon>Metazoa</taxon>
        <taxon>Ecdysozoa</taxon>
        <taxon>Arthropoda</taxon>
        <taxon>Chelicerata</taxon>
        <taxon>Arachnida</taxon>
        <taxon>Acari</taxon>
        <taxon>Parasitiformes</taxon>
        <taxon>Ixodida</taxon>
        <taxon>Ixodoidea</taxon>
        <taxon>Ixodidae</taxon>
        <taxon>Ixodinae</taxon>
        <taxon>Ixodes</taxon>
    </lineage>
</organism>
<sequence>MFASIALVAVSPNGGLVCRSASEAVRKLEEQLRNATSARARMAPEVTLLRTRVKEYCERLLFAAPLEYGRQAEELTWRKVYYEAVQQFKAPKRGVQGNGEGERVKDDEEEEAVLSLRAHLTSGLGHYHHLLIRLQAEYRLDLESSVDVPLRWSHRGLPRGRLSQRRQQPPHHGHDASGQHEESLVLWARQACHRLLLCLGDLARYLSELGAPGSGERERWALLSQRYYWQALGLDPEAGMPHNQLGTLAGCAHVGCNAAYHYLRCLQSGQPFDGAQGNLLRLLDKNSRLLLEAPHGGNNHLFHFSTHFLKLCEQLYTSTDTNGIQVLCEETLAQLSALLAEPETPTADLVFRAAVMAMLCTEKLRKSGPHPLSSAAAAFTLSLFSHVLAACSRRLAPPATDGHEDPVAPLTLQGPDAAQPDGVADPNSGPGEPALEERRPRGLSAGWELFQILECCHHLEKQCPRGGGQHPPGRVMVTLLTHGEHGLPHNAAALARSAESSDHSSPTDPWSSHPDSEEGESPLGTATNDSGGDPVRGSGRELLLQLGGEGLLPCIKVLCDWLRGHAEFMGPCAQAAGPLWLHLATLLNVLQRFEELVLATTGRVPTLESLTL</sequence>
<keyword evidence="1" id="KW-0866">Nonsense-mediated mRNA decay</keyword>
<dbReference type="PaxDb" id="6945-B7PKM1"/>
<reference evidence="5 7" key="1">
    <citation type="submission" date="2008-03" db="EMBL/GenBank/DDBJ databases">
        <title>Annotation of Ixodes scapularis.</title>
        <authorList>
            <consortium name="Ixodes scapularis Genome Project Consortium"/>
            <person name="Caler E."/>
            <person name="Hannick L.I."/>
            <person name="Bidwell S."/>
            <person name="Joardar V."/>
            <person name="Thiagarajan M."/>
            <person name="Amedeo P."/>
            <person name="Galinsky K.J."/>
            <person name="Schobel S."/>
            <person name="Inman J."/>
            <person name="Hostetler J."/>
            <person name="Miller J."/>
            <person name="Hammond M."/>
            <person name="Megy K."/>
            <person name="Lawson D."/>
            <person name="Kodira C."/>
            <person name="Sutton G."/>
            <person name="Meyer J."/>
            <person name="Hill C.A."/>
            <person name="Birren B."/>
            <person name="Nene V."/>
            <person name="Collins F."/>
            <person name="Alarcon-Chaidez F."/>
            <person name="Wikel S."/>
            <person name="Strausberg R."/>
        </authorList>
    </citation>
    <scope>NUCLEOTIDE SEQUENCE [LARGE SCALE GENOMIC DNA]</scope>
    <source>
        <strain evidence="7">Wikel</strain>
        <strain evidence="5">Wikel colony</strain>
    </source>
</reference>
<proteinExistence type="predicted"/>
<feature type="region of interest" description="Disordered" evidence="2">
    <location>
        <begin position="493"/>
        <end position="537"/>
    </location>
</feature>
<dbReference type="AlphaFoldDB" id="B7PKM1"/>
<dbReference type="EMBL" id="ABJB010276252">
    <property type="status" value="NOT_ANNOTATED_CDS"/>
    <property type="molecule type" value="Genomic_DNA"/>
</dbReference>
<dbReference type="EMBL" id="ABJB010360038">
    <property type="status" value="NOT_ANNOTATED_CDS"/>
    <property type="molecule type" value="Genomic_DNA"/>
</dbReference>
<evidence type="ECO:0008006" key="8">
    <source>
        <dbReference type="Google" id="ProtNLM"/>
    </source>
</evidence>
<protein>
    <recommendedName>
        <fullName evidence="8">Protein SMG5</fullName>
    </recommendedName>
</protein>
<dbReference type="EnsemblMetazoa" id="ISCW005326-RA">
    <property type="protein sequence ID" value="ISCW005326-PA"/>
    <property type="gene ID" value="ISCW005326"/>
</dbReference>
<feature type="domain" description="DNA/RNA-binding" evidence="3">
    <location>
        <begin position="224"/>
        <end position="397"/>
    </location>
</feature>
<dbReference type="InterPro" id="IPR019458">
    <property type="entry name" value="Est1-like_N"/>
</dbReference>
<dbReference type="EMBL" id="ABJB010769394">
    <property type="status" value="NOT_ANNOTATED_CDS"/>
    <property type="molecule type" value="Genomic_DNA"/>
</dbReference>
<dbReference type="EMBL" id="ABJB010654649">
    <property type="status" value="NOT_ANNOTATED_CDS"/>
    <property type="molecule type" value="Genomic_DNA"/>
</dbReference>
<dbReference type="STRING" id="6945.B7PKM1"/>
<evidence type="ECO:0000313" key="7">
    <source>
        <dbReference type="Proteomes" id="UP000001555"/>
    </source>
</evidence>
<reference evidence="6" key="2">
    <citation type="submission" date="2020-05" db="UniProtKB">
        <authorList>
            <consortium name="EnsemblMetazoa"/>
        </authorList>
    </citation>
    <scope>IDENTIFICATION</scope>
    <source>
        <strain evidence="6">wikel</strain>
    </source>
</reference>
<dbReference type="InterPro" id="IPR018834">
    <property type="entry name" value="DNA/RNA-bd_Est1-type"/>
</dbReference>
<keyword evidence="7" id="KW-1185">Reference proteome</keyword>
<dbReference type="VEuPathDB" id="VectorBase:ISCP_023291"/>
<feature type="region of interest" description="Disordered" evidence="2">
    <location>
        <begin position="398"/>
        <end position="439"/>
    </location>
</feature>
<evidence type="ECO:0000259" key="4">
    <source>
        <dbReference type="Pfam" id="PF10374"/>
    </source>
</evidence>
<evidence type="ECO:0000256" key="1">
    <source>
        <dbReference type="ARBA" id="ARBA00023161"/>
    </source>
</evidence>
<dbReference type="Pfam" id="PF10373">
    <property type="entry name" value="EST1_DNA_bind"/>
    <property type="match status" value="1"/>
</dbReference>
<name>B7PKM1_IXOSC</name>
<dbReference type="PANTHER" id="PTHR15696">
    <property type="entry name" value="SMG-7 SUPPRESSOR WITH MORPHOLOGICAL EFFECT ON GENITALIA PROTEIN 7"/>
    <property type="match status" value="1"/>
</dbReference>